<evidence type="ECO:0000256" key="4">
    <source>
        <dbReference type="ARBA" id="ARBA00022723"/>
    </source>
</evidence>
<dbReference type="Proteomes" id="UP001303473">
    <property type="component" value="Unassembled WGS sequence"/>
</dbReference>
<keyword evidence="7" id="KW-0560">Oxidoreductase</keyword>
<dbReference type="InterPro" id="IPR017972">
    <property type="entry name" value="Cyt_P450_CS"/>
</dbReference>
<keyword evidence="4 6" id="KW-0479">Metal-binding</keyword>
<sequence length="403" mass="44570">MDVNGLTLAVIARAGFGKTLRHNGREEEQEGHIPPGYRISFLRAIHDTTSNMVPILMLPGWLLNLISPLRHAHVAHLQLGKYLREMIGAERGRLRQDENHQSSSARGNLLTAVIRSSIELGKTDPNKEGTAAGTRKQVFNDQEVLGNLFIYLLAGFETTANAISYGLACLALHPEVQERTIQEVDAVCAAASSSEEEPLSYGEHFDKLQYLYGFMYEVFRLYPGVTLITKVALKPQTITTTTTSTHTLPAGTRVYLSSPGVHYHPRYWGPDPYKLDPTRWIDNSWTYNTSPPAGGASPSSTESIISNADNTGGSNFTAADKTRQMRGTLLTFSDGARSCLGRKFAQAEYVAFFAALLRDYRVHLAEGVDRETVKRDLDCKSAGKITLAPPYPVALRLEKRERS</sequence>
<keyword evidence="7" id="KW-0503">Monooxygenase</keyword>
<dbReference type="InterPro" id="IPR050121">
    <property type="entry name" value="Cytochrome_P450_monoxygenase"/>
</dbReference>
<gene>
    <name evidence="9" type="ORF">QBC46DRAFT_369337</name>
</gene>
<dbReference type="AlphaFoldDB" id="A0AAN6NLJ7"/>
<organism evidence="9 10">
    <name type="scientific">Diplogelasinospora grovesii</name>
    <dbReference type="NCBI Taxonomy" id="303347"/>
    <lineage>
        <taxon>Eukaryota</taxon>
        <taxon>Fungi</taxon>
        <taxon>Dikarya</taxon>
        <taxon>Ascomycota</taxon>
        <taxon>Pezizomycotina</taxon>
        <taxon>Sordariomycetes</taxon>
        <taxon>Sordariomycetidae</taxon>
        <taxon>Sordariales</taxon>
        <taxon>Diplogelasinosporaceae</taxon>
        <taxon>Diplogelasinospora</taxon>
    </lineage>
</organism>
<evidence type="ECO:0000256" key="6">
    <source>
        <dbReference type="PIRSR" id="PIRSR602401-1"/>
    </source>
</evidence>
<dbReference type="InterPro" id="IPR036396">
    <property type="entry name" value="Cyt_P450_sf"/>
</dbReference>
<keyword evidence="3 6" id="KW-0349">Heme</keyword>
<evidence type="ECO:0000256" key="8">
    <source>
        <dbReference type="SAM" id="MobiDB-lite"/>
    </source>
</evidence>
<keyword evidence="10" id="KW-1185">Reference proteome</keyword>
<feature type="binding site" description="axial binding residue" evidence="6">
    <location>
        <position position="339"/>
    </location>
    <ligand>
        <name>heme</name>
        <dbReference type="ChEBI" id="CHEBI:30413"/>
    </ligand>
    <ligandPart>
        <name>Fe</name>
        <dbReference type="ChEBI" id="CHEBI:18248"/>
    </ligandPart>
</feature>
<proteinExistence type="inferred from homology"/>
<dbReference type="InterPro" id="IPR001128">
    <property type="entry name" value="Cyt_P450"/>
</dbReference>
<protein>
    <submittedName>
        <fullName evidence="9">Cytochrome P450</fullName>
    </submittedName>
</protein>
<comment type="cofactor">
    <cofactor evidence="1 6">
        <name>heme</name>
        <dbReference type="ChEBI" id="CHEBI:30413"/>
    </cofactor>
</comment>
<keyword evidence="5 6" id="KW-0408">Iron</keyword>
<dbReference type="GO" id="GO:0016705">
    <property type="term" value="F:oxidoreductase activity, acting on paired donors, with incorporation or reduction of molecular oxygen"/>
    <property type="evidence" value="ECO:0007669"/>
    <property type="project" value="InterPro"/>
</dbReference>
<dbReference type="GO" id="GO:0004497">
    <property type="term" value="F:monooxygenase activity"/>
    <property type="evidence" value="ECO:0007669"/>
    <property type="project" value="UniProtKB-KW"/>
</dbReference>
<dbReference type="SUPFAM" id="SSF48264">
    <property type="entry name" value="Cytochrome P450"/>
    <property type="match status" value="1"/>
</dbReference>
<evidence type="ECO:0000256" key="3">
    <source>
        <dbReference type="ARBA" id="ARBA00022617"/>
    </source>
</evidence>
<feature type="compositionally biased region" description="Low complexity" evidence="8">
    <location>
        <begin position="291"/>
        <end position="300"/>
    </location>
</feature>
<comment type="caution">
    <text evidence="9">The sequence shown here is derived from an EMBL/GenBank/DDBJ whole genome shotgun (WGS) entry which is preliminary data.</text>
</comment>
<name>A0AAN6NLJ7_9PEZI</name>
<accession>A0AAN6NLJ7</accession>
<dbReference type="EMBL" id="MU853752">
    <property type="protein sequence ID" value="KAK3946268.1"/>
    <property type="molecule type" value="Genomic_DNA"/>
</dbReference>
<dbReference type="Pfam" id="PF00067">
    <property type="entry name" value="p450"/>
    <property type="match status" value="1"/>
</dbReference>
<evidence type="ECO:0000313" key="9">
    <source>
        <dbReference type="EMBL" id="KAK3946268.1"/>
    </source>
</evidence>
<dbReference type="PANTHER" id="PTHR24305:SF166">
    <property type="entry name" value="CYTOCHROME P450 12A4, MITOCHONDRIAL-RELATED"/>
    <property type="match status" value="1"/>
</dbReference>
<evidence type="ECO:0000256" key="2">
    <source>
        <dbReference type="ARBA" id="ARBA00010617"/>
    </source>
</evidence>
<evidence type="ECO:0000256" key="1">
    <source>
        <dbReference type="ARBA" id="ARBA00001971"/>
    </source>
</evidence>
<evidence type="ECO:0000256" key="5">
    <source>
        <dbReference type="ARBA" id="ARBA00023004"/>
    </source>
</evidence>
<dbReference type="GO" id="GO:0005506">
    <property type="term" value="F:iron ion binding"/>
    <property type="evidence" value="ECO:0007669"/>
    <property type="project" value="InterPro"/>
</dbReference>
<dbReference type="GO" id="GO:0020037">
    <property type="term" value="F:heme binding"/>
    <property type="evidence" value="ECO:0007669"/>
    <property type="project" value="InterPro"/>
</dbReference>
<evidence type="ECO:0000256" key="7">
    <source>
        <dbReference type="RuleBase" id="RU000461"/>
    </source>
</evidence>
<dbReference type="InterPro" id="IPR002401">
    <property type="entry name" value="Cyt_P450_E_grp-I"/>
</dbReference>
<evidence type="ECO:0000313" key="10">
    <source>
        <dbReference type="Proteomes" id="UP001303473"/>
    </source>
</evidence>
<dbReference type="Gene3D" id="1.10.630.10">
    <property type="entry name" value="Cytochrome P450"/>
    <property type="match status" value="1"/>
</dbReference>
<feature type="compositionally biased region" description="Polar residues" evidence="8">
    <location>
        <begin position="301"/>
        <end position="317"/>
    </location>
</feature>
<feature type="region of interest" description="Disordered" evidence="8">
    <location>
        <begin position="291"/>
        <end position="318"/>
    </location>
</feature>
<dbReference type="PROSITE" id="PS00086">
    <property type="entry name" value="CYTOCHROME_P450"/>
    <property type="match status" value="1"/>
</dbReference>
<dbReference type="PRINTS" id="PR00463">
    <property type="entry name" value="EP450I"/>
</dbReference>
<dbReference type="PANTHER" id="PTHR24305">
    <property type="entry name" value="CYTOCHROME P450"/>
    <property type="match status" value="1"/>
</dbReference>
<dbReference type="PRINTS" id="PR00385">
    <property type="entry name" value="P450"/>
</dbReference>
<comment type="similarity">
    <text evidence="2 7">Belongs to the cytochrome P450 family.</text>
</comment>
<reference evidence="10" key="1">
    <citation type="journal article" date="2023" name="Mol. Phylogenet. Evol.">
        <title>Genome-scale phylogeny and comparative genomics of the fungal order Sordariales.</title>
        <authorList>
            <person name="Hensen N."/>
            <person name="Bonometti L."/>
            <person name="Westerberg I."/>
            <person name="Brannstrom I.O."/>
            <person name="Guillou S."/>
            <person name="Cros-Aarteil S."/>
            <person name="Calhoun S."/>
            <person name="Haridas S."/>
            <person name="Kuo A."/>
            <person name="Mondo S."/>
            <person name="Pangilinan J."/>
            <person name="Riley R."/>
            <person name="LaButti K."/>
            <person name="Andreopoulos B."/>
            <person name="Lipzen A."/>
            <person name="Chen C."/>
            <person name="Yan M."/>
            <person name="Daum C."/>
            <person name="Ng V."/>
            <person name="Clum A."/>
            <person name="Steindorff A."/>
            <person name="Ohm R.A."/>
            <person name="Martin F."/>
            <person name="Silar P."/>
            <person name="Natvig D.O."/>
            <person name="Lalanne C."/>
            <person name="Gautier V."/>
            <person name="Ament-Velasquez S.L."/>
            <person name="Kruys A."/>
            <person name="Hutchinson M.I."/>
            <person name="Powell A.J."/>
            <person name="Barry K."/>
            <person name="Miller A.N."/>
            <person name="Grigoriev I.V."/>
            <person name="Debuchy R."/>
            <person name="Gladieux P."/>
            <person name="Hiltunen Thoren M."/>
            <person name="Johannesson H."/>
        </authorList>
    </citation>
    <scope>NUCLEOTIDE SEQUENCE [LARGE SCALE GENOMIC DNA]</scope>
    <source>
        <strain evidence="10">CBS 340.73</strain>
    </source>
</reference>